<feature type="domain" description="Alpha-D-phosphohexomutase alpha/beta/alpha" evidence="9">
    <location>
        <begin position="6"/>
        <end position="130"/>
    </location>
</feature>
<dbReference type="Pfam" id="PF00408">
    <property type="entry name" value="PGM_PMM_IV"/>
    <property type="match status" value="1"/>
</dbReference>
<dbReference type="PANTHER" id="PTHR43771:SF1">
    <property type="entry name" value="PHOSPHOMANNOMUTASE"/>
    <property type="match status" value="1"/>
</dbReference>
<feature type="domain" description="Alpha-D-phosphohexomutase C-terminal" evidence="8">
    <location>
        <begin position="382"/>
        <end position="443"/>
    </location>
</feature>
<evidence type="ECO:0000259" key="9">
    <source>
        <dbReference type="Pfam" id="PF02878"/>
    </source>
</evidence>
<dbReference type="Gene3D" id="3.40.120.10">
    <property type="entry name" value="Alpha-D-Glucose-1,6-Bisphosphate, subunit A, domain 3"/>
    <property type="match status" value="3"/>
</dbReference>
<dbReference type="InterPro" id="IPR005846">
    <property type="entry name" value="A-D-PHexomutase_a/b/a-III"/>
</dbReference>
<dbReference type="GO" id="GO:0005975">
    <property type="term" value="P:carbohydrate metabolic process"/>
    <property type="evidence" value="ECO:0007669"/>
    <property type="project" value="InterPro"/>
</dbReference>
<dbReference type="Pfam" id="PF02879">
    <property type="entry name" value="PGM_PMM_II"/>
    <property type="match status" value="1"/>
</dbReference>
<dbReference type="Proteomes" id="UP000231388">
    <property type="component" value="Unassembled WGS sequence"/>
</dbReference>
<evidence type="ECO:0000256" key="1">
    <source>
        <dbReference type="ARBA" id="ARBA00001946"/>
    </source>
</evidence>
<feature type="domain" description="Alpha-D-phosphohexomutase alpha/beta/alpha" evidence="11">
    <location>
        <begin position="260"/>
        <end position="361"/>
    </location>
</feature>
<dbReference type="InterPro" id="IPR005843">
    <property type="entry name" value="A-D-PHexomutase_C"/>
</dbReference>
<evidence type="ECO:0000256" key="2">
    <source>
        <dbReference type="ARBA" id="ARBA00010231"/>
    </source>
</evidence>
<dbReference type="Pfam" id="PF02878">
    <property type="entry name" value="PGM_PMM_I"/>
    <property type="match status" value="1"/>
</dbReference>
<dbReference type="SUPFAM" id="SSF53738">
    <property type="entry name" value="Phosphoglucomutase, first 3 domains"/>
    <property type="match status" value="3"/>
</dbReference>
<dbReference type="PANTHER" id="PTHR43771">
    <property type="entry name" value="PHOSPHOMANNOMUTASE"/>
    <property type="match status" value="1"/>
</dbReference>
<dbReference type="InterPro" id="IPR036900">
    <property type="entry name" value="A-D-PHexomutase_C_sf"/>
</dbReference>
<dbReference type="PROSITE" id="PS00710">
    <property type="entry name" value="PGM_PMM"/>
    <property type="match status" value="1"/>
</dbReference>
<dbReference type="InterPro" id="IPR005844">
    <property type="entry name" value="A-D-PHexomutase_a/b/a-I"/>
</dbReference>
<sequence>MKIDKSIFKPYDIRGVYPNQINEYTAKLIGRAVTELLNPKQAVLVKDVRIGSDKIYQSLIEGLLEGGCNVDYLGESTTDMMYFAVGKYAYDLGISVTGSHNPPNYTGIKIVTKGVIPVSGDSGIFDIQEKAAAGRFKEVSTKGSYKEVNLRKDYTNHVLSFIDSLRIKPLTLCVDIGNGAVGDAAQDVLSKLPVKVHYLFKEKDGSFPNHLPDPSKEENVRSLKKKVLETRSDLGAAFDGDGDRVFFIDEKGDYTIGYFLTCLFSRILLKKNPGEKVIYDSRFNWAIIDTVKKFGGVPLLNKVGHAFIKERMRSENALFAGESSSHFYFRKNFFADNGIIPLLLLLELISSEGKTLSQLLSYYRKNYIWAGEFSTEVKDADIVMDKIKAIYSNYKVDETDGISIDNDREWRFNVRKSNTEPLIRLCVEGKNQELVNRVVKEVSKIIK</sequence>
<reference evidence="12 13" key="1">
    <citation type="submission" date="2017-09" db="EMBL/GenBank/DDBJ databases">
        <title>Depth-based differentiation of microbial function through sediment-hosted aquifers and enrichment of novel symbionts in the deep terrestrial subsurface.</title>
        <authorList>
            <person name="Probst A.J."/>
            <person name="Ladd B."/>
            <person name="Jarett J.K."/>
            <person name="Geller-Mcgrath D.E."/>
            <person name="Sieber C.M."/>
            <person name="Emerson J.B."/>
            <person name="Anantharaman K."/>
            <person name="Thomas B.C."/>
            <person name="Malmstrom R."/>
            <person name="Stieglmeier M."/>
            <person name="Klingl A."/>
            <person name="Woyke T."/>
            <person name="Ryan C.M."/>
            <person name="Banfield J.F."/>
        </authorList>
    </citation>
    <scope>NUCLEOTIDE SEQUENCE [LARGE SCALE GENOMIC DNA]</scope>
    <source>
        <strain evidence="12">CG23_combo_of_CG06-09_8_20_14_all_40_14</strain>
    </source>
</reference>
<keyword evidence="4 7" id="KW-0479">Metal-binding</keyword>
<evidence type="ECO:0000313" key="13">
    <source>
        <dbReference type="Proteomes" id="UP000231388"/>
    </source>
</evidence>
<dbReference type="InterPro" id="IPR005845">
    <property type="entry name" value="A-D-PHexomutase_a/b/a-II"/>
</dbReference>
<dbReference type="GO" id="GO:0016868">
    <property type="term" value="F:intramolecular phosphotransferase activity"/>
    <property type="evidence" value="ECO:0007669"/>
    <property type="project" value="InterPro"/>
</dbReference>
<evidence type="ECO:0000256" key="4">
    <source>
        <dbReference type="ARBA" id="ARBA00022723"/>
    </source>
</evidence>
<evidence type="ECO:0000259" key="10">
    <source>
        <dbReference type="Pfam" id="PF02879"/>
    </source>
</evidence>
<name>A0A2G9XDI6_UNCKA</name>
<dbReference type="Pfam" id="PF02880">
    <property type="entry name" value="PGM_PMM_III"/>
    <property type="match status" value="1"/>
</dbReference>
<protein>
    <submittedName>
        <fullName evidence="12">Phosphomannomutase/phosphoglucomutase</fullName>
    </submittedName>
</protein>
<comment type="similarity">
    <text evidence="2 7">Belongs to the phosphohexose mutase family.</text>
</comment>
<evidence type="ECO:0000256" key="7">
    <source>
        <dbReference type="RuleBase" id="RU004326"/>
    </source>
</evidence>
<dbReference type="SUPFAM" id="SSF55957">
    <property type="entry name" value="Phosphoglucomutase, C-terminal domain"/>
    <property type="match status" value="1"/>
</dbReference>
<evidence type="ECO:0000259" key="8">
    <source>
        <dbReference type="Pfam" id="PF00408"/>
    </source>
</evidence>
<dbReference type="AlphaFoldDB" id="A0A2G9XDI6"/>
<dbReference type="GO" id="GO:0000287">
    <property type="term" value="F:magnesium ion binding"/>
    <property type="evidence" value="ECO:0007669"/>
    <property type="project" value="InterPro"/>
</dbReference>
<comment type="caution">
    <text evidence="12">The sequence shown here is derived from an EMBL/GenBank/DDBJ whole genome shotgun (WGS) entry which is preliminary data.</text>
</comment>
<keyword evidence="6" id="KW-0413">Isomerase</keyword>
<proteinExistence type="inferred from homology"/>
<dbReference type="InterPro" id="IPR005841">
    <property type="entry name" value="Alpha-D-phosphohexomutase_SF"/>
</dbReference>
<dbReference type="CDD" id="cd03089">
    <property type="entry name" value="PMM_PGM"/>
    <property type="match status" value="1"/>
</dbReference>
<dbReference type="InterPro" id="IPR016066">
    <property type="entry name" value="A-D-PHexomutase_CS"/>
</dbReference>
<dbReference type="EMBL" id="PCQY01000023">
    <property type="protein sequence ID" value="PIP04553.1"/>
    <property type="molecule type" value="Genomic_DNA"/>
</dbReference>
<dbReference type="PRINTS" id="PR00509">
    <property type="entry name" value="PGMPMM"/>
</dbReference>
<evidence type="ECO:0000256" key="5">
    <source>
        <dbReference type="ARBA" id="ARBA00022842"/>
    </source>
</evidence>
<dbReference type="Gene3D" id="3.30.310.50">
    <property type="entry name" value="Alpha-D-phosphohexomutase, C-terminal domain"/>
    <property type="match status" value="1"/>
</dbReference>
<accession>A0A2G9XDI6</accession>
<keyword evidence="5 7" id="KW-0460">Magnesium</keyword>
<evidence type="ECO:0000256" key="6">
    <source>
        <dbReference type="ARBA" id="ARBA00023235"/>
    </source>
</evidence>
<gene>
    <name evidence="12" type="primary">manB</name>
    <name evidence="12" type="ORF">COX53_01835</name>
</gene>
<evidence type="ECO:0000256" key="3">
    <source>
        <dbReference type="ARBA" id="ARBA00022553"/>
    </source>
</evidence>
<comment type="cofactor">
    <cofactor evidence="1">
        <name>Mg(2+)</name>
        <dbReference type="ChEBI" id="CHEBI:18420"/>
    </cofactor>
</comment>
<evidence type="ECO:0000259" key="11">
    <source>
        <dbReference type="Pfam" id="PF02880"/>
    </source>
</evidence>
<evidence type="ECO:0000313" key="12">
    <source>
        <dbReference type="EMBL" id="PIP04553.1"/>
    </source>
</evidence>
<dbReference type="InterPro" id="IPR016055">
    <property type="entry name" value="A-D-PHexomutase_a/b/a-I/II/III"/>
</dbReference>
<keyword evidence="3" id="KW-0597">Phosphoprotein</keyword>
<organism evidence="12 13">
    <name type="scientific">candidate division WWE3 bacterium CG23_combo_of_CG06-09_8_20_14_all_40_14</name>
    <dbReference type="NCBI Taxonomy" id="1975095"/>
    <lineage>
        <taxon>Bacteria</taxon>
        <taxon>Katanobacteria</taxon>
    </lineage>
</organism>
<feature type="domain" description="Alpha-D-phosphohexomutase alpha/beta/alpha" evidence="10">
    <location>
        <begin position="152"/>
        <end position="252"/>
    </location>
</feature>